<organism evidence="3 4">
    <name type="scientific">Maridesulfovibrio ferrireducens</name>
    <dbReference type="NCBI Taxonomy" id="246191"/>
    <lineage>
        <taxon>Bacteria</taxon>
        <taxon>Pseudomonadati</taxon>
        <taxon>Thermodesulfobacteriota</taxon>
        <taxon>Desulfovibrionia</taxon>
        <taxon>Desulfovibrionales</taxon>
        <taxon>Desulfovibrionaceae</taxon>
        <taxon>Maridesulfovibrio</taxon>
    </lineage>
</organism>
<dbReference type="PROSITE" id="PS50943">
    <property type="entry name" value="HTH_CROC1"/>
    <property type="match status" value="1"/>
</dbReference>
<reference evidence="4" key="1">
    <citation type="submission" date="2016-10" db="EMBL/GenBank/DDBJ databases">
        <authorList>
            <person name="Varghese N."/>
            <person name="Submissions S."/>
        </authorList>
    </citation>
    <scope>NUCLEOTIDE SEQUENCE [LARGE SCALE GENOMIC DNA]</scope>
    <source>
        <strain evidence="4">DSM 16995</strain>
    </source>
</reference>
<dbReference type="SUPFAM" id="SSF47413">
    <property type="entry name" value="lambda repressor-like DNA-binding domains"/>
    <property type="match status" value="1"/>
</dbReference>
<dbReference type="PANTHER" id="PTHR46797">
    <property type="entry name" value="HTH-TYPE TRANSCRIPTIONAL REGULATOR"/>
    <property type="match status" value="1"/>
</dbReference>
<dbReference type="GO" id="GO:0005829">
    <property type="term" value="C:cytosol"/>
    <property type="evidence" value="ECO:0007669"/>
    <property type="project" value="TreeGrafter"/>
</dbReference>
<dbReference type="Proteomes" id="UP000199053">
    <property type="component" value="Unassembled WGS sequence"/>
</dbReference>
<dbReference type="STRING" id="246191.SAMN05660337_1189"/>
<dbReference type="GO" id="GO:0003700">
    <property type="term" value="F:DNA-binding transcription factor activity"/>
    <property type="evidence" value="ECO:0007669"/>
    <property type="project" value="TreeGrafter"/>
</dbReference>
<evidence type="ECO:0000259" key="2">
    <source>
        <dbReference type="PROSITE" id="PS50943"/>
    </source>
</evidence>
<dbReference type="AlphaFoldDB" id="A0A1G9EMT2"/>
<dbReference type="InterPro" id="IPR001387">
    <property type="entry name" value="Cro/C1-type_HTH"/>
</dbReference>
<dbReference type="Pfam" id="PF01381">
    <property type="entry name" value="HTH_3"/>
    <property type="match status" value="1"/>
</dbReference>
<dbReference type="InterPro" id="IPR050807">
    <property type="entry name" value="TransReg_Diox_bact_type"/>
</dbReference>
<evidence type="ECO:0000313" key="4">
    <source>
        <dbReference type="Proteomes" id="UP000199053"/>
    </source>
</evidence>
<keyword evidence="4" id="KW-1185">Reference proteome</keyword>
<evidence type="ECO:0000313" key="3">
    <source>
        <dbReference type="EMBL" id="SDK77507.1"/>
    </source>
</evidence>
<dbReference type="OrthoDB" id="9807711at2"/>
<dbReference type="SMART" id="SM00530">
    <property type="entry name" value="HTH_XRE"/>
    <property type="match status" value="1"/>
</dbReference>
<dbReference type="PANTHER" id="PTHR46797:SF1">
    <property type="entry name" value="METHYLPHOSPHONATE SYNTHASE"/>
    <property type="match status" value="1"/>
</dbReference>
<dbReference type="Gene3D" id="1.10.260.40">
    <property type="entry name" value="lambda repressor-like DNA-binding domains"/>
    <property type="match status" value="1"/>
</dbReference>
<accession>A0A1G9EMT2</accession>
<dbReference type="CDD" id="cd00093">
    <property type="entry name" value="HTH_XRE"/>
    <property type="match status" value="1"/>
</dbReference>
<dbReference type="InterPro" id="IPR010982">
    <property type="entry name" value="Lambda_DNA-bd_dom_sf"/>
</dbReference>
<feature type="domain" description="HTH cro/C1-type" evidence="2">
    <location>
        <begin position="69"/>
        <end position="123"/>
    </location>
</feature>
<dbReference type="EMBL" id="FNGA01000002">
    <property type="protein sequence ID" value="SDK77507.1"/>
    <property type="molecule type" value="Genomic_DNA"/>
</dbReference>
<proteinExistence type="predicted"/>
<dbReference type="RefSeq" id="WP_092159241.1">
    <property type="nucleotide sequence ID" value="NZ_FNGA01000002.1"/>
</dbReference>
<gene>
    <name evidence="3" type="ORF">SAMN05660337_1189</name>
</gene>
<dbReference type="GO" id="GO:0003677">
    <property type="term" value="F:DNA binding"/>
    <property type="evidence" value="ECO:0007669"/>
    <property type="project" value="UniProtKB-KW"/>
</dbReference>
<keyword evidence="1" id="KW-0238">DNA-binding</keyword>
<name>A0A1G9EMT2_9BACT</name>
<evidence type="ECO:0000256" key="1">
    <source>
        <dbReference type="ARBA" id="ARBA00023125"/>
    </source>
</evidence>
<protein>
    <submittedName>
        <fullName evidence="3">Helix-turn-helix</fullName>
    </submittedName>
</protein>
<sequence>MLELTRKQTTKGFAEFCIKVPEASAAKLYAALKSILDLAEIPVENVNKDGEKVYSFDEVFPDHHSGDTVRGLRLREELTQKQLAEKIGAKQHHISEIENGKRSISIEMAKRLATALGTEYKVFL</sequence>